<evidence type="ECO:0000256" key="4">
    <source>
        <dbReference type="ARBA" id="ARBA00022679"/>
    </source>
</evidence>
<evidence type="ECO:0000256" key="2">
    <source>
        <dbReference type="ARBA" id="ARBA00022490"/>
    </source>
</evidence>
<dbReference type="InterPro" id="IPR004498">
    <property type="entry name" value="Ribosomal_PrmA_MeTrfase"/>
</dbReference>
<comment type="similarity">
    <text evidence="1 6">Belongs to the methyltransferase superfamily. PrmA family.</text>
</comment>
<feature type="binding site" evidence="6">
    <location>
        <position position="132"/>
    </location>
    <ligand>
        <name>S-adenosyl-L-methionine</name>
        <dbReference type="ChEBI" id="CHEBI:59789"/>
    </ligand>
</feature>
<dbReference type="PANTHER" id="PTHR43648:SF1">
    <property type="entry name" value="ELECTRON TRANSFER FLAVOPROTEIN BETA SUBUNIT LYSINE METHYLTRANSFERASE"/>
    <property type="match status" value="1"/>
</dbReference>
<dbReference type="SUPFAM" id="SSF53335">
    <property type="entry name" value="S-adenosyl-L-methionine-dependent methyltransferases"/>
    <property type="match status" value="1"/>
</dbReference>
<organism evidence="7 8">
    <name type="scientific">Thermaurantimonas aggregans</name>
    <dbReference type="NCBI Taxonomy" id="2173829"/>
    <lineage>
        <taxon>Bacteria</taxon>
        <taxon>Pseudomonadati</taxon>
        <taxon>Bacteroidota</taxon>
        <taxon>Flavobacteriia</taxon>
        <taxon>Flavobacteriales</taxon>
        <taxon>Schleiferiaceae</taxon>
        <taxon>Thermaurantimonas</taxon>
    </lineage>
</organism>
<dbReference type="Gene3D" id="3.40.50.150">
    <property type="entry name" value="Vaccinia Virus protein VP39"/>
    <property type="match status" value="1"/>
</dbReference>
<feature type="binding site" evidence="6">
    <location>
        <position position="153"/>
    </location>
    <ligand>
        <name>S-adenosyl-L-methionine</name>
        <dbReference type="ChEBI" id="CHEBI:59789"/>
    </ligand>
</feature>
<keyword evidence="7" id="KW-0689">Ribosomal protein</keyword>
<keyword evidence="8" id="KW-1185">Reference proteome</keyword>
<dbReference type="EMBL" id="BHZE01000001">
    <property type="protein sequence ID" value="GCD76605.1"/>
    <property type="molecule type" value="Genomic_DNA"/>
</dbReference>
<dbReference type="InterPro" id="IPR050078">
    <property type="entry name" value="Ribosomal_L11_MeTrfase_PrmA"/>
</dbReference>
<dbReference type="Proteomes" id="UP000286715">
    <property type="component" value="Unassembled WGS sequence"/>
</dbReference>
<comment type="function">
    <text evidence="6">Methylates ribosomal protein L11.</text>
</comment>
<evidence type="ECO:0000313" key="7">
    <source>
        <dbReference type="EMBL" id="GCD76605.1"/>
    </source>
</evidence>
<keyword evidence="5 6" id="KW-0949">S-adenosyl-L-methionine</keyword>
<feature type="binding site" evidence="6">
    <location>
        <position position="175"/>
    </location>
    <ligand>
        <name>S-adenosyl-L-methionine</name>
        <dbReference type="ChEBI" id="CHEBI:59789"/>
    </ligand>
</feature>
<dbReference type="Pfam" id="PF06325">
    <property type="entry name" value="PrmA"/>
    <property type="match status" value="1"/>
</dbReference>
<dbReference type="AlphaFoldDB" id="A0A401XHX6"/>
<dbReference type="GO" id="GO:0008276">
    <property type="term" value="F:protein methyltransferase activity"/>
    <property type="evidence" value="ECO:0007669"/>
    <property type="project" value="UniProtKB-UniRule"/>
</dbReference>
<keyword evidence="7" id="KW-0687">Ribonucleoprotein</keyword>
<comment type="catalytic activity">
    <reaction evidence="6">
        <text>L-lysyl-[protein] + 3 S-adenosyl-L-methionine = N(6),N(6),N(6)-trimethyl-L-lysyl-[protein] + 3 S-adenosyl-L-homocysteine + 3 H(+)</text>
        <dbReference type="Rhea" id="RHEA:54192"/>
        <dbReference type="Rhea" id="RHEA-COMP:9752"/>
        <dbReference type="Rhea" id="RHEA-COMP:13826"/>
        <dbReference type="ChEBI" id="CHEBI:15378"/>
        <dbReference type="ChEBI" id="CHEBI:29969"/>
        <dbReference type="ChEBI" id="CHEBI:57856"/>
        <dbReference type="ChEBI" id="CHEBI:59789"/>
        <dbReference type="ChEBI" id="CHEBI:61961"/>
    </reaction>
</comment>
<accession>A0A401XHX6</accession>
<dbReference type="HAMAP" id="MF_00735">
    <property type="entry name" value="Methyltr_PrmA"/>
    <property type="match status" value="1"/>
</dbReference>
<comment type="subcellular location">
    <subcellularLocation>
        <location evidence="6">Cytoplasm</location>
    </subcellularLocation>
</comment>
<feature type="binding site" evidence="6">
    <location>
        <position position="215"/>
    </location>
    <ligand>
        <name>S-adenosyl-L-methionine</name>
        <dbReference type="ChEBI" id="CHEBI:59789"/>
    </ligand>
</feature>
<gene>
    <name evidence="6 7" type="primary">prmA</name>
    <name evidence="7" type="ORF">JCM31826_00870</name>
</gene>
<evidence type="ECO:0000256" key="1">
    <source>
        <dbReference type="ARBA" id="ARBA00009741"/>
    </source>
</evidence>
<keyword evidence="3 6" id="KW-0489">Methyltransferase</keyword>
<sequence>MEKQQKYLGFHVTLSEVHPWKDLIIGELGEVGFDMFEDTDNGFVAWGLEENIDQPKALKLLEAYEKKVSFTLRVEQTPVQNWNQEWEKNFDPVEIPGFLRIQAPFHESKEGFQYSIVIAPKMAFGTGHHSTTYGMCMLMQNIDFNGKRVLDMGCGTGVLGILAYKMGAHSAEGIDIDEWAVQNTEENTTLNAVDMPVKLGDVRAISGVYDVILANIQRNVLLADIPEYVKHLSDGGSLLVSGFYQDDVPAIESVCVAHHLRLVDRFTKNDWVALHFQKKN</sequence>
<evidence type="ECO:0000313" key="8">
    <source>
        <dbReference type="Proteomes" id="UP000286715"/>
    </source>
</evidence>
<proteinExistence type="inferred from homology"/>
<reference evidence="7 8" key="1">
    <citation type="submission" date="2018-11" db="EMBL/GenBank/DDBJ databases">
        <title>Schleiferia aggregans sp. nov., a moderately thermophilic heterotrophic bacterium isolated from microbial mats at a terrestrial hot spring.</title>
        <authorList>
            <person name="Iino T."/>
            <person name="Ohkuma M."/>
            <person name="Haruta S."/>
        </authorList>
    </citation>
    <scope>NUCLEOTIDE SEQUENCE [LARGE SCALE GENOMIC DNA]</scope>
    <source>
        <strain evidence="7 8">LA</strain>
    </source>
</reference>
<dbReference type="GO" id="GO:0032259">
    <property type="term" value="P:methylation"/>
    <property type="evidence" value="ECO:0007669"/>
    <property type="project" value="UniProtKB-KW"/>
</dbReference>
<dbReference type="OrthoDB" id="9785995at2"/>
<dbReference type="CDD" id="cd02440">
    <property type="entry name" value="AdoMet_MTases"/>
    <property type="match status" value="1"/>
</dbReference>
<dbReference type="GO" id="GO:0005737">
    <property type="term" value="C:cytoplasm"/>
    <property type="evidence" value="ECO:0007669"/>
    <property type="project" value="UniProtKB-SubCell"/>
</dbReference>
<keyword evidence="2 6" id="KW-0963">Cytoplasm</keyword>
<evidence type="ECO:0000256" key="3">
    <source>
        <dbReference type="ARBA" id="ARBA00022603"/>
    </source>
</evidence>
<evidence type="ECO:0000256" key="6">
    <source>
        <dbReference type="HAMAP-Rule" id="MF_00735"/>
    </source>
</evidence>
<name>A0A401XHX6_9FLAO</name>
<keyword evidence="4 6" id="KW-0808">Transferase</keyword>
<comment type="caution">
    <text evidence="7">The sequence shown here is derived from an EMBL/GenBank/DDBJ whole genome shotgun (WGS) entry which is preliminary data.</text>
</comment>
<dbReference type="NCBIfam" id="NF001785">
    <property type="entry name" value="PRK00517.2-2"/>
    <property type="match status" value="1"/>
</dbReference>
<dbReference type="InterPro" id="IPR029063">
    <property type="entry name" value="SAM-dependent_MTases_sf"/>
</dbReference>
<dbReference type="EC" id="2.1.1.-" evidence="6"/>
<dbReference type="GO" id="GO:0005840">
    <property type="term" value="C:ribosome"/>
    <property type="evidence" value="ECO:0007669"/>
    <property type="project" value="UniProtKB-KW"/>
</dbReference>
<dbReference type="RefSeq" id="WP_124396685.1">
    <property type="nucleotide sequence ID" value="NZ_BHZE01000001.1"/>
</dbReference>
<protein>
    <recommendedName>
        <fullName evidence="6">Ribosomal protein L11 methyltransferase</fullName>
        <shortName evidence="6">L11 Mtase</shortName>
        <ecNumber evidence="6">2.1.1.-</ecNumber>
    </recommendedName>
</protein>
<dbReference type="PANTHER" id="PTHR43648">
    <property type="entry name" value="ELECTRON TRANSFER FLAVOPROTEIN BETA SUBUNIT LYSINE METHYLTRANSFERASE"/>
    <property type="match status" value="1"/>
</dbReference>
<evidence type="ECO:0000256" key="5">
    <source>
        <dbReference type="ARBA" id="ARBA00022691"/>
    </source>
</evidence>